<comment type="caution">
    <text evidence="2">The sequence shown here is derived from an EMBL/GenBank/DDBJ whole genome shotgun (WGS) entry which is preliminary data.</text>
</comment>
<name>A0A318A138_9MICO</name>
<dbReference type="AlphaFoldDB" id="A0A318A138"/>
<dbReference type="EMBL" id="QHLY01000007">
    <property type="protein sequence ID" value="PXA70814.1"/>
    <property type="molecule type" value="Genomic_DNA"/>
</dbReference>
<dbReference type="OrthoDB" id="5119112at2"/>
<reference evidence="2 3" key="1">
    <citation type="submission" date="2018-05" db="EMBL/GenBank/DDBJ databases">
        <title>Genetic diversity of glacier-inhabiting Cryobacterium bacteria in China and description of Cryobacterium mengkeensis sp. nov. and Arthrobacter glacialis sp. nov.</title>
        <authorList>
            <person name="Liu Q."/>
            <person name="Xin Y.-H."/>
        </authorList>
    </citation>
    <scope>NUCLEOTIDE SEQUENCE [LARGE SCALE GENOMIC DNA]</scope>
    <source>
        <strain evidence="2 3">SK-1</strain>
    </source>
</reference>
<dbReference type="Pfam" id="PF20058">
    <property type="entry name" value="DUF6457"/>
    <property type="match status" value="1"/>
</dbReference>
<proteinExistence type="predicted"/>
<sequence>MSSHTDDSRADDPGALDDLTRRLTQALQILDLEVDYSLLLGLAEQTSRAAGAAAGPISTFLVGYAAGTISTSGKQEATAAVSHAVEVATQATEKTGAGGVEDGWAHTAQ</sequence>
<feature type="domain" description="DUF6457" evidence="1">
    <location>
        <begin position="13"/>
        <end position="93"/>
    </location>
</feature>
<accession>A0A318A138</accession>
<organism evidence="2 3">
    <name type="scientific">Cryobacterium arcticum</name>
    <dbReference type="NCBI Taxonomy" id="670052"/>
    <lineage>
        <taxon>Bacteria</taxon>
        <taxon>Bacillati</taxon>
        <taxon>Actinomycetota</taxon>
        <taxon>Actinomycetes</taxon>
        <taxon>Micrococcales</taxon>
        <taxon>Microbacteriaceae</taxon>
        <taxon>Cryobacterium</taxon>
    </lineage>
</organism>
<evidence type="ECO:0000313" key="3">
    <source>
        <dbReference type="Proteomes" id="UP000246722"/>
    </source>
</evidence>
<dbReference type="InterPro" id="IPR045598">
    <property type="entry name" value="DUF6457"/>
</dbReference>
<evidence type="ECO:0000313" key="2">
    <source>
        <dbReference type="EMBL" id="PXA70814.1"/>
    </source>
</evidence>
<evidence type="ECO:0000259" key="1">
    <source>
        <dbReference type="Pfam" id="PF20058"/>
    </source>
</evidence>
<gene>
    <name evidence="2" type="ORF">CTB96_07055</name>
</gene>
<dbReference type="RefSeq" id="WP_110126192.1">
    <property type="nucleotide sequence ID" value="NZ_QHLY01000007.1"/>
</dbReference>
<dbReference type="Proteomes" id="UP000246722">
    <property type="component" value="Unassembled WGS sequence"/>
</dbReference>
<keyword evidence="3" id="KW-1185">Reference proteome</keyword>
<protein>
    <recommendedName>
        <fullName evidence="1">DUF6457 domain-containing protein</fullName>
    </recommendedName>
</protein>